<feature type="domain" description="Tyr recombinase" evidence="10">
    <location>
        <begin position="103"/>
        <end position="276"/>
    </location>
</feature>
<keyword evidence="7" id="KW-0233">DNA recombination</keyword>
<evidence type="ECO:0000256" key="9">
    <source>
        <dbReference type="PROSITE-ProRule" id="PRU01248"/>
    </source>
</evidence>
<evidence type="ECO:0000313" key="13">
    <source>
        <dbReference type="Proteomes" id="UP001549097"/>
    </source>
</evidence>
<dbReference type="InterPro" id="IPR011010">
    <property type="entry name" value="DNA_brk_join_enz"/>
</dbReference>
<dbReference type="InterPro" id="IPR002104">
    <property type="entry name" value="Integrase_catalytic"/>
</dbReference>
<evidence type="ECO:0000256" key="1">
    <source>
        <dbReference type="ARBA" id="ARBA00004496"/>
    </source>
</evidence>
<dbReference type="PROSITE" id="PS51898">
    <property type="entry name" value="TYR_RECOMBINASE"/>
    <property type="match status" value="1"/>
</dbReference>
<comment type="caution">
    <text evidence="12">The sequence shown here is derived from an EMBL/GenBank/DDBJ whole genome shotgun (WGS) entry which is preliminary data.</text>
</comment>
<keyword evidence="4" id="KW-0159">Chromosome partition</keyword>
<dbReference type="Pfam" id="PF13495">
    <property type="entry name" value="Phage_int_SAM_4"/>
    <property type="match status" value="1"/>
</dbReference>
<keyword evidence="8" id="KW-0131">Cell cycle</keyword>
<evidence type="ECO:0000259" key="11">
    <source>
        <dbReference type="PROSITE" id="PS51900"/>
    </source>
</evidence>
<keyword evidence="5" id="KW-0229">DNA integration</keyword>
<dbReference type="PROSITE" id="PS51900">
    <property type="entry name" value="CB"/>
    <property type="match status" value="1"/>
</dbReference>
<accession>A0ABV2LEF4</accession>
<dbReference type="Gene3D" id="1.10.150.130">
    <property type="match status" value="1"/>
</dbReference>
<keyword evidence="2" id="KW-0963">Cytoplasm</keyword>
<dbReference type="InterPro" id="IPR013762">
    <property type="entry name" value="Integrase-like_cat_sf"/>
</dbReference>
<keyword evidence="13" id="KW-1185">Reference proteome</keyword>
<dbReference type="Gene3D" id="1.10.443.10">
    <property type="entry name" value="Intergrase catalytic core"/>
    <property type="match status" value="1"/>
</dbReference>
<gene>
    <name evidence="12" type="ORF">ABID52_000554</name>
</gene>
<evidence type="ECO:0000256" key="6">
    <source>
        <dbReference type="ARBA" id="ARBA00023125"/>
    </source>
</evidence>
<reference evidence="12 13" key="1">
    <citation type="submission" date="2024-06" db="EMBL/GenBank/DDBJ databases">
        <title>Genomic Encyclopedia of Type Strains, Phase IV (KMG-IV): sequencing the most valuable type-strain genomes for metagenomic binning, comparative biology and taxonomic classification.</title>
        <authorList>
            <person name="Goeker M."/>
        </authorList>
    </citation>
    <scope>NUCLEOTIDE SEQUENCE [LARGE SCALE GENOMIC DNA]</scope>
    <source>
        <strain evidence="12 13">DSM 100124</strain>
    </source>
</reference>
<dbReference type="RefSeq" id="WP_198768426.1">
    <property type="nucleotide sequence ID" value="NZ_JAEACF010000001.1"/>
</dbReference>
<protein>
    <submittedName>
        <fullName evidence="12">Site-specific recombinase XerD</fullName>
    </submittedName>
</protein>
<dbReference type="InterPro" id="IPR050090">
    <property type="entry name" value="Tyrosine_recombinase_XerCD"/>
</dbReference>
<dbReference type="Pfam" id="PF00589">
    <property type="entry name" value="Phage_integrase"/>
    <property type="match status" value="1"/>
</dbReference>
<sequence length="279" mass="33309">MLTSEACIKQFWNDQHFRLEKTTLEGYETAIRQMLSYCEKPYNEITTLDLRDWLIHLEEKGYKKGSIKKKMFALRLFYHYCVEEDIMNHNPVKSISLPKDEDRLPQYLTPEQVTHLRHLCYSNLKKRAVIEMFIATGIRLRELTRMKIEDINWNERIITIPKGKGKKERIVPFTHQCEEHVKAYLESRNDDFPFVFLDRYGKGAIDPRSIQHWFEAFRNEIGVFISPHTLRHTFATKLAMKGMPLSHLQVLLGHVKTRDTHLYARLHSHAQKQMYDEWM</sequence>
<dbReference type="InterPro" id="IPR044068">
    <property type="entry name" value="CB"/>
</dbReference>
<dbReference type="Proteomes" id="UP001549097">
    <property type="component" value="Unassembled WGS sequence"/>
</dbReference>
<dbReference type="InterPro" id="IPR004107">
    <property type="entry name" value="Integrase_SAM-like_N"/>
</dbReference>
<keyword evidence="6 9" id="KW-0238">DNA-binding</keyword>
<keyword evidence="3" id="KW-0132">Cell division</keyword>
<organism evidence="12 13">
    <name type="scientific">Fictibacillus halophilus</name>
    <dbReference type="NCBI Taxonomy" id="1610490"/>
    <lineage>
        <taxon>Bacteria</taxon>
        <taxon>Bacillati</taxon>
        <taxon>Bacillota</taxon>
        <taxon>Bacilli</taxon>
        <taxon>Bacillales</taxon>
        <taxon>Fictibacillaceae</taxon>
        <taxon>Fictibacillus</taxon>
    </lineage>
</organism>
<evidence type="ECO:0000256" key="5">
    <source>
        <dbReference type="ARBA" id="ARBA00022908"/>
    </source>
</evidence>
<dbReference type="PANTHER" id="PTHR30349">
    <property type="entry name" value="PHAGE INTEGRASE-RELATED"/>
    <property type="match status" value="1"/>
</dbReference>
<evidence type="ECO:0000256" key="7">
    <source>
        <dbReference type="ARBA" id="ARBA00023172"/>
    </source>
</evidence>
<dbReference type="PANTHER" id="PTHR30349:SF77">
    <property type="entry name" value="TYROSINE RECOMBINASE XERC"/>
    <property type="match status" value="1"/>
</dbReference>
<evidence type="ECO:0000313" key="12">
    <source>
        <dbReference type="EMBL" id="MET3726973.1"/>
    </source>
</evidence>
<dbReference type="EMBL" id="JBEPMP010000001">
    <property type="protein sequence ID" value="MET3726973.1"/>
    <property type="molecule type" value="Genomic_DNA"/>
</dbReference>
<feature type="domain" description="Core-binding (CB)" evidence="11">
    <location>
        <begin position="2"/>
        <end position="82"/>
    </location>
</feature>
<evidence type="ECO:0000256" key="4">
    <source>
        <dbReference type="ARBA" id="ARBA00022829"/>
    </source>
</evidence>
<dbReference type="InterPro" id="IPR010998">
    <property type="entry name" value="Integrase_recombinase_N"/>
</dbReference>
<evidence type="ECO:0000256" key="8">
    <source>
        <dbReference type="ARBA" id="ARBA00023306"/>
    </source>
</evidence>
<evidence type="ECO:0000259" key="10">
    <source>
        <dbReference type="PROSITE" id="PS51898"/>
    </source>
</evidence>
<evidence type="ECO:0000256" key="3">
    <source>
        <dbReference type="ARBA" id="ARBA00022618"/>
    </source>
</evidence>
<name>A0ABV2LEF4_9BACL</name>
<evidence type="ECO:0000256" key="2">
    <source>
        <dbReference type="ARBA" id="ARBA00022490"/>
    </source>
</evidence>
<dbReference type="SUPFAM" id="SSF56349">
    <property type="entry name" value="DNA breaking-rejoining enzymes"/>
    <property type="match status" value="1"/>
</dbReference>
<proteinExistence type="predicted"/>
<comment type="subcellular location">
    <subcellularLocation>
        <location evidence="1">Cytoplasm</location>
    </subcellularLocation>
</comment>